<dbReference type="GO" id="GO:0009236">
    <property type="term" value="P:cobalamin biosynthetic process"/>
    <property type="evidence" value="ECO:0007669"/>
    <property type="project" value="UniProtKB-UniPathway"/>
</dbReference>
<organism evidence="4 5">
    <name type="scientific">Hyphomicrobium sulfonivorans</name>
    <dbReference type="NCBI Taxonomy" id="121290"/>
    <lineage>
        <taxon>Bacteria</taxon>
        <taxon>Pseudomonadati</taxon>
        <taxon>Pseudomonadota</taxon>
        <taxon>Alphaproteobacteria</taxon>
        <taxon>Hyphomicrobiales</taxon>
        <taxon>Hyphomicrobiaceae</taxon>
        <taxon>Hyphomicrobium</taxon>
    </lineage>
</organism>
<dbReference type="EC" id="1.3.1.54" evidence="4"/>
<dbReference type="Pfam" id="PF02571">
    <property type="entry name" value="CbiJ"/>
    <property type="match status" value="1"/>
</dbReference>
<dbReference type="OrthoDB" id="5183775at2"/>
<keyword evidence="3 4" id="KW-0560">Oxidoreductase</keyword>
<dbReference type="PATRIC" id="fig|121290.4.peg.3570"/>
<evidence type="ECO:0000256" key="2">
    <source>
        <dbReference type="ARBA" id="ARBA00022573"/>
    </source>
</evidence>
<name>A0A109BB53_HYPSL</name>
<evidence type="ECO:0000313" key="4">
    <source>
        <dbReference type="EMBL" id="KWT65375.1"/>
    </source>
</evidence>
<dbReference type="NCBIfam" id="TIGR00715">
    <property type="entry name" value="precor6x_red"/>
    <property type="match status" value="1"/>
</dbReference>
<dbReference type="Proteomes" id="UP000059074">
    <property type="component" value="Unassembled WGS sequence"/>
</dbReference>
<dbReference type="EMBL" id="LMTR01000081">
    <property type="protein sequence ID" value="KWT65375.1"/>
    <property type="molecule type" value="Genomic_DNA"/>
</dbReference>
<dbReference type="PANTHER" id="PTHR36925">
    <property type="entry name" value="COBALT-PRECORRIN-6A REDUCTASE"/>
    <property type="match status" value="1"/>
</dbReference>
<dbReference type="AlphaFoldDB" id="A0A109BB53"/>
<evidence type="ECO:0000256" key="1">
    <source>
        <dbReference type="ARBA" id="ARBA00004953"/>
    </source>
</evidence>
<dbReference type="NCBIfam" id="NF005968">
    <property type="entry name" value="PRK08057.1-2"/>
    <property type="match status" value="1"/>
</dbReference>
<accession>A0A109BB53</accession>
<protein>
    <submittedName>
        <fullName evidence="4">Cobalt-precorrin-6x reductase</fullName>
        <ecNumber evidence="4">1.3.1.54</ecNumber>
    </submittedName>
</protein>
<gene>
    <name evidence="4" type="ORF">APY04_2837</name>
</gene>
<comment type="caution">
    <text evidence="4">The sequence shown here is derived from an EMBL/GenBank/DDBJ whole genome shotgun (WGS) entry which is preliminary data.</text>
</comment>
<dbReference type="PANTHER" id="PTHR36925:SF1">
    <property type="entry name" value="COBALT-PRECORRIN-6A REDUCTASE"/>
    <property type="match status" value="1"/>
</dbReference>
<dbReference type="UniPathway" id="UPA00148"/>
<dbReference type="STRING" id="121290.APY04_2837"/>
<proteinExistence type="predicted"/>
<dbReference type="GO" id="GO:0016994">
    <property type="term" value="F:precorrin-6A reductase activity"/>
    <property type="evidence" value="ECO:0007669"/>
    <property type="project" value="UniProtKB-EC"/>
</dbReference>
<reference evidence="4 5" key="1">
    <citation type="submission" date="2015-10" db="EMBL/GenBank/DDBJ databases">
        <title>Transcriptomic analysis of a linuron degrading triple-species bacterial consortium.</title>
        <authorList>
            <person name="Albers P."/>
        </authorList>
    </citation>
    <scope>NUCLEOTIDE SEQUENCE [LARGE SCALE GENOMIC DNA]</scope>
    <source>
        <strain evidence="4 5">WDL6</strain>
    </source>
</reference>
<dbReference type="InterPro" id="IPR003723">
    <property type="entry name" value="Precorrin-6x_reduct"/>
</dbReference>
<comment type="pathway">
    <text evidence="1">Cofactor biosynthesis; adenosylcobalamin biosynthesis.</text>
</comment>
<evidence type="ECO:0000256" key="3">
    <source>
        <dbReference type="ARBA" id="ARBA00023002"/>
    </source>
</evidence>
<keyword evidence="2" id="KW-0169">Cobalamin biosynthesis</keyword>
<sequence>MRVLILGGTTEAFQLAQRLAGDDRFDALYALAGRTQKPLLPATTCRIGGFGGVDGLARWLVDERVSAMIDATHPFAAQMSRNAVEAAAITYVPLLRLQRAEWQLQPGDDWRIVADMAAAVAALGEQPQRAFLAIGRKEVAAFTAAPQHSYLVRAVDAPNAEGLPPQSQVILQRGPFTFADELALLQHNRIDIVVSKNAGGTAAYPKIEAARQLGIPVVMVARPAVPHAPECADIDAALAWLEELLRPEAHRE</sequence>
<evidence type="ECO:0000313" key="5">
    <source>
        <dbReference type="Proteomes" id="UP000059074"/>
    </source>
</evidence>
<dbReference type="PROSITE" id="PS51014">
    <property type="entry name" value="COBK_CBIJ"/>
    <property type="match status" value="1"/>
</dbReference>
<dbReference type="RefSeq" id="WP_068463568.1">
    <property type="nucleotide sequence ID" value="NZ_LMTR01000081.1"/>
</dbReference>
<keyword evidence="5" id="KW-1185">Reference proteome</keyword>